<dbReference type="GO" id="GO:0097176">
    <property type="term" value="P:epoxide metabolic process"/>
    <property type="evidence" value="ECO:0007669"/>
    <property type="project" value="TreeGrafter"/>
</dbReference>
<dbReference type="RefSeq" id="WP_166379144.1">
    <property type="nucleotide sequence ID" value="NZ_BAAATT010000005.1"/>
</dbReference>
<dbReference type="AlphaFoldDB" id="A0A8J3PHI7"/>
<dbReference type="Pfam" id="PF06441">
    <property type="entry name" value="EHN"/>
    <property type="match status" value="1"/>
</dbReference>
<comment type="caution">
    <text evidence="6">The sequence shown here is derived from an EMBL/GenBank/DDBJ whole genome shotgun (WGS) entry which is preliminary data.</text>
</comment>
<dbReference type="SUPFAM" id="SSF53474">
    <property type="entry name" value="alpha/beta-Hydrolases"/>
    <property type="match status" value="1"/>
</dbReference>
<evidence type="ECO:0000313" key="6">
    <source>
        <dbReference type="EMBL" id="GIG16759.1"/>
    </source>
</evidence>
<keyword evidence="7" id="KW-1185">Reference proteome</keyword>
<feature type="domain" description="Epoxide hydrolase N-terminal" evidence="5">
    <location>
        <begin position="7"/>
        <end position="110"/>
    </location>
</feature>
<feature type="active site" description="Proton donor" evidence="4">
    <location>
        <position position="304"/>
    </location>
</feature>
<evidence type="ECO:0000256" key="4">
    <source>
        <dbReference type="PIRSR" id="PIRSR001112-1"/>
    </source>
</evidence>
<keyword evidence="3" id="KW-0378">Hydrolase</keyword>
<feature type="active site" description="Proton acceptor" evidence="4">
    <location>
        <position position="357"/>
    </location>
</feature>
<name>A0A8J3PHI7_9ACTN</name>
<proteinExistence type="inferred from homology"/>
<evidence type="ECO:0000259" key="5">
    <source>
        <dbReference type="Pfam" id="PF06441"/>
    </source>
</evidence>
<dbReference type="PANTHER" id="PTHR21661:SF35">
    <property type="entry name" value="EPOXIDE HYDROLASE"/>
    <property type="match status" value="1"/>
</dbReference>
<dbReference type="Gene3D" id="3.40.50.1820">
    <property type="entry name" value="alpha/beta hydrolase"/>
    <property type="match status" value="1"/>
</dbReference>
<sequence length="379" mass="41920">MTNNAEIRPYRIDIPEADLADLRARLDRTRWTDPAPGPGYGVGLDEVRRLVDHWRSGFDWRAQEARINQYPQFTTAINGQNIHFLHVRSAEPAAMPLILTHGWPGSVVEFLDLIGSLTDPIAHGGDAADAFHLVIPSLPGFGFSGPATDTGWGTERTAAAWSELMSRLGYERYGAHGNDAGSMISPRLAAHAGERVVGVHVMQVFSFPSGDAAEFADMSDQDMDQMQQLQWFMAAKFSFNQLHSQQPQTLAHALADSPAGLLGWNLQLMDDEAMGGTRLDDDFVVTNAAIYWLTNTAGSSIRFYHEDADADHAPAEPSTYPLGVAGFRGDFTGVRRFAERDHKNITQWRLYDAPGGHYAAHLEPELVASDIREFFRALR</sequence>
<evidence type="ECO:0000256" key="2">
    <source>
        <dbReference type="ARBA" id="ARBA00022797"/>
    </source>
</evidence>
<evidence type="ECO:0000256" key="1">
    <source>
        <dbReference type="ARBA" id="ARBA00010088"/>
    </source>
</evidence>
<dbReference type="Proteomes" id="UP000660339">
    <property type="component" value="Unassembled WGS sequence"/>
</dbReference>
<gene>
    <name evidence="6" type="ORF">Cme02nite_50910</name>
</gene>
<dbReference type="InterPro" id="IPR029058">
    <property type="entry name" value="AB_hydrolase_fold"/>
</dbReference>
<keyword evidence="2" id="KW-0058">Aromatic hydrocarbons catabolism</keyword>
<evidence type="ECO:0000256" key="3">
    <source>
        <dbReference type="ARBA" id="ARBA00022801"/>
    </source>
</evidence>
<feature type="active site" description="Nucleophile" evidence="4">
    <location>
        <position position="179"/>
    </location>
</feature>
<dbReference type="InterPro" id="IPR016292">
    <property type="entry name" value="Epoxide_hydrolase"/>
</dbReference>
<evidence type="ECO:0000313" key="7">
    <source>
        <dbReference type="Proteomes" id="UP000660339"/>
    </source>
</evidence>
<protein>
    <recommendedName>
        <fullName evidence="5">Epoxide hydrolase N-terminal domain-containing protein</fullName>
    </recommendedName>
</protein>
<dbReference type="PANTHER" id="PTHR21661">
    <property type="entry name" value="EPOXIDE HYDROLASE 1-RELATED"/>
    <property type="match status" value="1"/>
</dbReference>
<dbReference type="PIRSF" id="PIRSF001112">
    <property type="entry name" value="Epoxide_hydrolase"/>
    <property type="match status" value="1"/>
</dbReference>
<dbReference type="InterPro" id="IPR010497">
    <property type="entry name" value="Epoxide_hydro_N"/>
</dbReference>
<organism evidence="6 7">
    <name type="scientific">Catellatospora methionotrophica</name>
    <dbReference type="NCBI Taxonomy" id="121620"/>
    <lineage>
        <taxon>Bacteria</taxon>
        <taxon>Bacillati</taxon>
        <taxon>Actinomycetota</taxon>
        <taxon>Actinomycetes</taxon>
        <taxon>Micromonosporales</taxon>
        <taxon>Micromonosporaceae</taxon>
        <taxon>Catellatospora</taxon>
    </lineage>
</organism>
<dbReference type="GO" id="GO:0004301">
    <property type="term" value="F:epoxide hydrolase activity"/>
    <property type="evidence" value="ECO:0007669"/>
    <property type="project" value="TreeGrafter"/>
</dbReference>
<comment type="similarity">
    <text evidence="1">Belongs to the peptidase S33 family.</text>
</comment>
<reference evidence="6" key="1">
    <citation type="submission" date="2021-01" db="EMBL/GenBank/DDBJ databases">
        <title>Whole genome shotgun sequence of Catellatospora methionotrophica NBRC 14553.</title>
        <authorList>
            <person name="Komaki H."/>
            <person name="Tamura T."/>
        </authorList>
    </citation>
    <scope>NUCLEOTIDE SEQUENCE</scope>
    <source>
        <strain evidence="6">NBRC 14553</strain>
    </source>
</reference>
<accession>A0A8J3PHI7</accession>
<dbReference type="EMBL" id="BONJ01000028">
    <property type="protein sequence ID" value="GIG16759.1"/>
    <property type="molecule type" value="Genomic_DNA"/>
</dbReference>